<dbReference type="AlphaFoldDB" id="X1IKK1"/>
<sequence length="105" mass="12254">SNYAELTSEELKMRAFYVQGGYQIDLPMWEDAFVFPFAMYQHWDQGQNVDGDQVYSYATVGATPGFQPYEDYRAEVKLGYELPVSEPEGTYEQEKRFVARFMVSF</sequence>
<dbReference type="EMBL" id="BARU01035588">
    <property type="protein sequence ID" value="GAH82237.1"/>
    <property type="molecule type" value="Genomic_DNA"/>
</dbReference>
<gene>
    <name evidence="1" type="ORF">S03H2_55681</name>
</gene>
<protein>
    <recommendedName>
        <fullName evidence="2">ShlB/FhaC/HecB family hemolysin secretion/activation protein</fullName>
    </recommendedName>
</protein>
<proteinExistence type="predicted"/>
<organism evidence="1">
    <name type="scientific">marine sediment metagenome</name>
    <dbReference type="NCBI Taxonomy" id="412755"/>
    <lineage>
        <taxon>unclassified sequences</taxon>
        <taxon>metagenomes</taxon>
        <taxon>ecological metagenomes</taxon>
    </lineage>
</organism>
<accession>X1IKK1</accession>
<comment type="caution">
    <text evidence="1">The sequence shown here is derived from an EMBL/GenBank/DDBJ whole genome shotgun (WGS) entry which is preliminary data.</text>
</comment>
<feature type="non-terminal residue" evidence="1">
    <location>
        <position position="1"/>
    </location>
</feature>
<reference evidence="1" key="1">
    <citation type="journal article" date="2014" name="Front. Microbiol.">
        <title>High frequency of phylogenetically diverse reductive dehalogenase-homologous genes in deep subseafloor sedimentary metagenomes.</title>
        <authorList>
            <person name="Kawai M."/>
            <person name="Futagami T."/>
            <person name="Toyoda A."/>
            <person name="Takaki Y."/>
            <person name="Nishi S."/>
            <person name="Hori S."/>
            <person name="Arai W."/>
            <person name="Tsubouchi T."/>
            <person name="Morono Y."/>
            <person name="Uchiyama I."/>
            <person name="Ito T."/>
            <person name="Fujiyama A."/>
            <person name="Inagaki F."/>
            <person name="Takami H."/>
        </authorList>
    </citation>
    <scope>NUCLEOTIDE SEQUENCE</scope>
    <source>
        <strain evidence="1">Expedition CK06-06</strain>
    </source>
</reference>
<evidence type="ECO:0000313" key="1">
    <source>
        <dbReference type="EMBL" id="GAH82237.1"/>
    </source>
</evidence>
<name>X1IKK1_9ZZZZ</name>
<evidence type="ECO:0008006" key="2">
    <source>
        <dbReference type="Google" id="ProtNLM"/>
    </source>
</evidence>